<proteinExistence type="predicted"/>
<dbReference type="Proteomes" id="UP000001175">
    <property type="component" value="Chromosome"/>
</dbReference>
<dbReference type="SUPFAM" id="SSF53850">
    <property type="entry name" value="Periplasmic binding protein-like II"/>
    <property type="match status" value="1"/>
</dbReference>
<keyword evidence="7 10" id="KW-0456">Lyase</keyword>
<evidence type="ECO:0000256" key="1">
    <source>
        <dbReference type="ARBA" id="ARBA00004741"/>
    </source>
</evidence>
<organism evidence="13 14">
    <name type="scientific">Synechococcus sp. (strain ATCC 27144 / PCC 6301 / SAUG 1402/1)</name>
    <name type="common">Anacystis nidulans</name>
    <dbReference type="NCBI Taxonomy" id="269084"/>
    <lineage>
        <taxon>Bacteria</taxon>
        <taxon>Bacillati</taxon>
        <taxon>Cyanobacteriota</taxon>
        <taxon>Cyanophyceae</taxon>
        <taxon>Synechococcales</taxon>
        <taxon>Synechococcaceae</taxon>
        <taxon>Synechococcus</taxon>
    </lineage>
</organism>
<sequence>MDRQGKAMSERAIAHLGPVGTYAEMAALRFQAWLTQQDQQPSRLLACRSIPATLQTLADGAVDYAVVPVENSVEGSVAATLDSLWQLPQLSIQRALILPIAHALISFESDRTAIRQVLSHPQALAQCQQWLQRHLPQAELIPANSTTEALQDLERHPQRAVIASTRAAELYQMPIQSFPINDSPDNRTRFWVISRSPTPGGACTSLNFSLDANVPGALVKPLQTLADRRINLSRIESRPTKRSLGEYLFFLDLKADLRDPAIAAAVQAVADCTEQLRVLGSYDSLDFTQSVLVPAQAR</sequence>
<evidence type="ECO:0000259" key="12">
    <source>
        <dbReference type="PROSITE" id="PS51671"/>
    </source>
</evidence>
<feature type="domain" description="ACT" evidence="12">
    <location>
        <begin position="206"/>
        <end position="281"/>
    </location>
</feature>
<evidence type="ECO:0000313" key="13">
    <source>
        <dbReference type="EMBL" id="BAD78849.1"/>
    </source>
</evidence>
<evidence type="ECO:0000256" key="7">
    <source>
        <dbReference type="ARBA" id="ARBA00023239"/>
    </source>
</evidence>
<dbReference type="Pfam" id="PF00800">
    <property type="entry name" value="PDT"/>
    <property type="match status" value="1"/>
</dbReference>
<dbReference type="GO" id="GO:0005737">
    <property type="term" value="C:cytoplasm"/>
    <property type="evidence" value="ECO:0007669"/>
    <property type="project" value="TreeGrafter"/>
</dbReference>
<dbReference type="GO" id="GO:0009094">
    <property type="term" value="P:L-phenylalanine biosynthetic process"/>
    <property type="evidence" value="ECO:0007669"/>
    <property type="project" value="UniProtKB-UniPathway"/>
</dbReference>
<dbReference type="AlphaFoldDB" id="A0A0H3K1E5"/>
<dbReference type="EMBL" id="AP008231">
    <property type="protein sequence ID" value="BAD78849.1"/>
    <property type="molecule type" value="Genomic_DNA"/>
</dbReference>
<dbReference type="NCBIfam" id="NF008865">
    <property type="entry name" value="PRK11898.1"/>
    <property type="match status" value="1"/>
</dbReference>
<dbReference type="Gene3D" id="3.30.70.260">
    <property type="match status" value="1"/>
</dbReference>
<dbReference type="PROSITE" id="PS51671">
    <property type="entry name" value="ACT"/>
    <property type="match status" value="1"/>
</dbReference>
<protein>
    <recommendedName>
        <fullName evidence="3 10">Prephenate dehydratase</fullName>
        <shortName evidence="10">PDT</shortName>
        <ecNumber evidence="2 10">4.2.1.51</ecNumber>
    </recommendedName>
</protein>
<keyword evidence="5 10" id="KW-0057">Aromatic amino acid biosynthesis</keyword>
<evidence type="ECO:0000256" key="9">
    <source>
        <dbReference type="PIRSR" id="PIRSR001500-2"/>
    </source>
</evidence>
<dbReference type="PANTHER" id="PTHR21022">
    <property type="entry name" value="PREPHENATE DEHYDRATASE P PROTEIN"/>
    <property type="match status" value="1"/>
</dbReference>
<name>A0A0H3K1E5_SYNP6</name>
<dbReference type="Gene3D" id="3.40.190.10">
    <property type="entry name" value="Periplasmic binding protein-like II"/>
    <property type="match status" value="2"/>
</dbReference>
<dbReference type="KEGG" id="syc:syc0659_c"/>
<dbReference type="eggNOG" id="COG0077">
    <property type="taxonomic scope" value="Bacteria"/>
</dbReference>
<dbReference type="InterPro" id="IPR008242">
    <property type="entry name" value="Chor_mutase/pphenate_deHydtase"/>
</dbReference>
<dbReference type="PIRSF" id="PIRSF001500">
    <property type="entry name" value="Chor_mut_pdt_Ppr"/>
    <property type="match status" value="1"/>
</dbReference>
<dbReference type="InterPro" id="IPR045865">
    <property type="entry name" value="ACT-like_dom_sf"/>
</dbReference>
<dbReference type="GO" id="GO:0004664">
    <property type="term" value="F:prephenate dehydratase activity"/>
    <property type="evidence" value="ECO:0007669"/>
    <property type="project" value="UniProtKB-UniRule"/>
</dbReference>
<dbReference type="UniPathway" id="UPA00121">
    <property type="reaction ID" value="UER00345"/>
</dbReference>
<dbReference type="PANTHER" id="PTHR21022:SF19">
    <property type="entry name" value="PREPHENATE DEHYDRATASE-RELATED"/>
    <property type="match status" value="1"/>
</dbReference>
<comment type="catalytic activity">
    <reaction evidence="8 10">
        <text>prephenate + H(+) = 3-phenylpyruvate + CO2 + H2O</text>
        <dbReference type="Rhea" id="RHEA:21648"/>
        <dbReference type="ChEBI" id="CHEBI:15377"/>
        <dbReference type="ChEBI" id="CHEBI:15378"/>
        <dbReference type="ChEBI" id="CHEBI:16526"/>
        <dbReference type="ChEBI" id="CHEBI:18005"/>
        <dbReference type="ChEBI" id="CHEBI:29934"/>
        <dbReference type="EC" id="4.2.1.51"/>
    </reaction>
</comment>
<evidence type="ECO:0000256" key="6">
    <source>
        <dbReference type="ARBA" id="ARBA00023222"/>
    </source>
</evidence>
<evidence type="ECO:0000256" key="4">
    <source>
        <dbReference type="ARBA" id="ARBA00022605"/>
    </source>
</evidence>
<dbReference type="Pfam" id="PF01842">
    <property type="entry name" value="ACT"/>
    <property type="match status" value="1"/>
</dbReference>
<dbReference type="SUPFAM" id="SSF55021">
    <property type="entry name" value="ACT-like"/>
    <property type="match status" value="1"/>
</dbReference>
<dbReference type="PROSITE" id="PS00858">
    <property type="entry name" value="PREPHENATE_DEHYDR_2"/>
    <property type="match status" value="1"/>
</dbReference>
<keyword evidence="4 10" id="KW-0028">Amino-acid biosynthesis</keyword>
<gene>
    <name evidence="10 13" type="primary">pheA</name>
    <name evidence="13" type="ordered locus">syc0659_c</name>
</gene>
<dbReference type="InterPro" id="IPR001086">
    <property type="entry name" value="Preph_deHydtase"/>
</dbReference>
<comment type="pathway">
    <text evidence="1 10">Amino-acid biosynthesis; L-phenylalanine biosynthesis; phenylpyruvate from prephenate: step 1/1.</text>
</comment>
<evidence type="ECO:0000256" key="2">
    <source>
        <dbReference type="ARBA" id="ARBA00013147"/>
    </source>
</evidence>
<keyword evidence="6 10" id="KW-0584">Phenylalanine biosynthesis</keyword>
<dbReference type="CDD" id="cd13630">
    <property type="entry name" value="PBP2_PDT_1"/>
    <property type="match status" value="1"/>
</dbReference>
<reference evidence="13 14" key="1">
    <citation type="journal article" date="2007" name="Photosyn. Res.">
        <title>Complete nucleotide sequence of the freshwater unicellular cyanobacterium Synechococcus elongatus PCC 6301 chromosome: gene content and organization.</title>
        <authorList>
            <person name="Sugita C."/>
            <person name="Ogata K."/>
            <person name="Shikata M."/>
            <person name="Jikuya H."/>
            <person name="Takano J."/>
            <person name="Furumichi M."/>
            <person name="Kanehisa M."/>
            <person name="Omata T."/>
            <person name="Sugiura M."/>
            <person name="Sugita M."/>
        </authorList>
    </citation>
    <scope>NUCLEOTIDE SEQUENCE [LARGE SCALE GENOMIC DNA]</scope>
    <source>
        <strain evidence="14">ATCC 27144 / PCC 6301 / SAUG 1402/1</strain>
    </source>
</reference>
<feature type="domain" description="Prephenate dehydratase" evidence="11">
    <location>
        <begin position="12"/>
        <end position="195"/>
    </location>
</feature>
<evidence type="ECO:0000259" key="11">
    <source>
        <dbReference type="PROSITE" id="PS51171"/>
    </source>
</evidence>
<dbReference type="InterPro" id="IPR018528">
    <property type="entry name" value="Preph_deHydtase_CS"/>
</dbReference>
<evidence type="ECO:0000313" key="14">
    <source>
        <dbReference type="Proteomes" id="UP000001175"/>
    </source>
</evidence>
<evidence type="ECO:0000256" key="3">
    <source>
        <dbReference type="ARBA" id="ARBA00021872"/>
    </source>
</evidence>
<dbReference type="CDD" id="cd04905">
    <property type="entry name" value="ACT_CM-PDT"/>
    <property type="match status" value="1"/>
</dbReference>
<dbReference type="PROSITE" id="PS51171">
    <property type="entry name" value="PREPHENATE_DEHYDR_3"/>
    <property type="match status" value="1"/>
</dbReference>
<evidence type="ECO:0000256" key="5">
    <source>
        <dbReference type="ARBA" id="ARBA00023141"/>
    </source>
</evidence>
<dbReference type="EC" id="4.2.1.51" evidence="2 10"/>
<feature type="site" description="Essential for prephenate dehydratase activity" evidence="9">
    <location>
        <position position="188"/>
    </location>
</feature>
<dbReference type="InterPro" id="IPR002912">
    <property type="entry name" value="ACT_dom"/>
</dbReference>
<evidence type="ECO:0000256" key="8">
    <source>
        <dbReference type="ARBA" id="ARBA00047848"/>
    </source>
</evidence>
<accession>A0A0H3K1E5</accession>
<evidence type="ECO:0000256" key="10">
    <source>
        <dbReference type="RuleBase" id="RU361254"/>
    </source>
</evidence>